<evidence type="ECO:0000313" key="2">
    <source>
        <dbReference type="Proteomes" id="UP000828390"/>
    </source>
</evidence>
<reference evidence="1" key="1">
    <citation type="journal article" date="2019" name="bioRxiv">
        <title>The Genome of the Zebra Mussel, Dreissena polymorpha: A Resource for Invasive Species Research.</title>
        <authorList>
            <person name="McCartney M.A."/>
            <person name="Auch B."/>
            <person name="Kono T."/>
            <person name="Mallez S."/>
            <person name="Zhang Y."/>
            <person name="Obille A."/>
            <person name="Becker A."/>
            <person name="Abrahante J.E."/>
            <person name="Garbe J."/>
            <person name="Badalamenti J.P."/>
            <person name="Herman A."/>
            <person name="Mangelson H."/>
            <person name="Liachko I."/>
            <person name="Sullivan S."/>
            <person name="Sone E.D."/>
            <person name="Koren S."/>
            <person name="Silverstein K.A.T."/>
            <person name="Beckman K.B."/>
            <person name="Gohl D.M."/>
        </authorList>
    </citation>
    <scope>NUCLEOTIDE SEQUENCE</scope>
    <source>
        <strain evidence="1">Duluth1</strain>
        <tissue evidence="1">Whole animal</tissue>
    </source>
</reference>
<keyword evidence="2" id="KW-1185">Reference proteome</keyword>
<gene>
    <name evidence="1" type="ORF">DPMN_015415</name>
</gene>
<accession>A0A9D4NB04</accession>
<dbReference type="EMBL" id="JAIWYP010000001">
    <property type="protein sequence ID" value="KAH3891321.1"/>
    <property type="molecule type" value="Genomic_DNA"/>
</dbReference>
<reference evidence="1" key="2">
    <citation type="submission" date="2020-11" db="EMBL/GenBank/DDBJ databases">
        <authorList>
            <person name="McCartney M.A."/>
            <person name="Auch B."/>
            <person name="Kono T."/>
            <person name="Mallez S."/>
            <person name="Becker A."/>
            <person name="Gohl D.M."/>
            <person name="Silverstein K.A.T."/>
            <person name="Koren S."/>
            <person name="Bechman K.B."/>
            <person name="Herman A."/>
            <person name="Abrahante J.E."/>
            <person name="Garbe J."/>
        </authorList>
    </citation>
    <scope>NUCLEOTIDE SEQUENCE</scope>
    <source>
        <strain evidence="1">Duluth1</strain>
        <tissue evidence="1">Whole animal</tissue>
    </source>
</reference>
<comment type="caution">
    <text evidence="1">The sequence shown here is derived from an EMBL/GenBank/DDBJ whole genome shotgun (WGS) entry which is preliminary data.</text>
</comment>
<sequence length="125" mass="14730">MPRSVGIKNLRKQLSLIIGINVRNKFQEDYVLLQTSSVFTSQIARPYFSTDQNHFQTRPDIIWTSTLSKSHEDWTINVTSRVSSIFFSFDVHKIVLTKFNKDRTKNVASRVLRRQMLTPRTDKRR</sequence>
<proteinExistence type="predicted"/>
<protein>
    <submittedName>
        <fullName evidence="1">Uncharacterized protein</fullName>
    </submittedName>
</protein>
<dbReference type="Proteomes" id="UP000828390">
    <property type="component" value="Unassembled WGS sequence"/>
</dbReference>
<organism evidence="1 2">
    <name type="scientific">Dreissena polymorpha</name>
    <name type="common">Zebra mussel</name>
    <name type="synonym">Mytilus polymorpha</name>
    <dbReference type="NCBI Taxonomy" id="45954"/>
    <lineage>
        <taxon>Eukaryota</taxon>
        <taxon>Metazoa</taxon>
        <taxon>Spiralia</taxon>
        <taxon>Lophotrochozoa</taxon>
        <taxon>Mollusca</taxon>
        <taxon>Bivalvia</taxon>
        <taxon>Autobranchia</taxon>
        <taxon>Heteroconchia</taxon>
        <taxon>Euheterodonta</taxon>
        <taxon>Imparidentia</taxon>
        <taxon>Neoheterodontei</taxon>
        <taxon>Myida</taxon>
        <taxon>Dreissenoidea</taxon>
        <taxon>Dreissenidae</taxon>
        <taxon>Dreissena</taxon>
    </lineage>
</organism>
<dbReference type="AlphaFoldDB" id="A0A9D4NB04"/>
<name>A0A9D4NB04_DREPO</name>
<evidence type="ECO:0000313" key="1">
    <source>
        <dbReference type="EMBL" id="KAH3891321.1"/>
    </source>
</evidence>